<feature type="domain" description="HTH marR-type" evidence="4">
    <location>
        <begin position="9"/>
        <end position="143"/>
    </location>
</feature>
<evidence type="ECO:0000256" key="1">
    <source>
        <dbReference type="ARBA" id="ARBA00023015"/>
    </source>
</evidence>
<protein>
    <submittedName>
        <fullName evidence="5">MarR family transcriptional regulator</fullName>
    </submittedName>
</protein>
<proteinExistence type="predicted"/>
<dbReference type="Pfam" id="PF01047">
    <property type="entry name" value="MarR"/>
    <property type="match status" value="1"/>
</dbReference>
<keyword evidence="2" id="KW-0238">DNA-binding</keyword>
<sequence>MSDAKNEIIAEFTKEILRVNLAFRQYIQAKLRAENMDLTFEMVQVLGCLWTSDGINQQEIANITVKDKASMTYLIDNLTKRRLVYRQEDTNDRRNKIIFLTDTGKALQAKMQPWLWEMHDFAGSDMPAEMITGCMKVLEKFRENLRPACDGCTEKPHN</sequence>
<comment type="caution">
    <text evidence="5">The sequence shown here is derived from an EMBL/GenBank/DDBJ whole genome shotgun (WGS) entry which is preliminary data.</text>
</comment>
<dbReference type="RefSeq" id="WP_105037643.1">
    <property type="nucleotide sequence ID" value="NZ_PPSL01000001.1"/>
</dbReference>
<dbReference type="GO" id="GO:0003677">
    <property type="term" value="F:DNA binding"/>
    <property type="evidence" value="ECO:0007669"/>
    <property type="project" value="UniProtKB-KW"/>
</dbReference>
<evidence type="ECO:0000256" key="3">
    <source>
        <dbReference type="ARBA" id="ARBA00023163"/>
    </source>
</evidence>
<dbReference type="PANTHER" id="PTHR42756:SF1">
    <property type="entry name" value="TRANSCRIPTIONAL REPRESSOR OF EMRAB OPERON"/>
    <property type="match status" value="1"/>
</dbReference>
<reference evidence="5 6" key="1">
    <citation type="submission" date="2018-01" db="EMBL/GenBank/DDBJ databases">
        <title>A novel member of the phylum Bacteroidetes isolated from glacier ice.</title>
        <authorList>
            <person name="Liu Q."/>
            <person name="Xin Y.-H."/>
        </authorList>
    </citation>
    <scope>NUCLEOTIDE SEQUENCE [LARGE SCALE GENOMIC DNA]</scope>
    <source>
        <strain evidence="5 6">RB1R16</strain>
    </source>
</reference>
<keyword evidence="1" id="KW-0805">Transcription regulation</keyword>
<dbReference type="OrthoDB" id="996843at2"/>
<dbReference type="PROSITE" id="PS50995">
    <property type="entry name" value="HTH_MARR_2"/>
    <property type="match status" value="1"/>
</dbReference>
<organism evidence="5 6">
    <name type="scientific">Flavipsychrobacter stenotrophus</name>
    <dbReference type="NCBI Taxonomy" id="2077091"/>
    <lineage>
        <taxon>Bacteria</taxon>
        <taxon>Pseudomonadati</taxon>
        <taxon>Bacteroidota</taxon>
        <taxon>Chitinophagia</taxon>
        <taxon>Chitinophagales</taxon>
        <taxon>Chitinophagaceae</taxon>
        <taxon>Flavipsychrobacter</taxon>
    </lineage>
</organism>
<dbReference type="InterPro" id="IPR036390">
    <property type="entry name" value="WH_DNA-bd_sf"/>
</dbReference>
<dbReference type="GO" id="GO:0003700">
    <property type="term" value="F:DNA-binding transcription factor activity"/>
    <property type="evidence" value="ECO:0007669"/>
    <property type="project" value="InterPro"/>
</dbReference>
<dbReference type="AlphaFoldDB" id="A0A2S7T0M7"/>
<evidence type="ECO:0000259" key="4">
    <source>
        <dbReference type="PROSITE" id="PS50995"/>
    </source>
</evidence>
<evidence type="ECO:0000313" key="5">
    <source>
        <dbReference type="EMBL" id="PQJ12759.1"/>
    </source>
</evidence>
<gene>
    <name evidence="5" type="ORF">CJD36_003145</name>
</gene>
<keyword evidence="3" id="KW-0804">Transcription</keyword>
<dbReference type="InterPro" id="IPR036388">
    <property type="entry name" value="WH-like_DNA-bd_sf"/>
</dbReference>
<keyword evidence="6" id="KW-1185">Reference proteome</keyword>
<accession>A0A2S7T0M7</accession>
<dbReference type="Gene3D" id="1.10.10.10">
    <property type="entry name" value="Winged helix-like DNA-binding domain superfamily/Winged helix DNA-binding domain"/>
    <property type="match status" value="1"/>
</dbReference>
<dbReference type="SUPFAM" id="SSF46785">
    <property type="entry name" value="Winged helix' DNA-binding domain"/>
    <property type="match status" value="1"/>
</dbReference>
<evidence type="ECO:0000313" key="6">
    <source>
        <dbReference type="Proteomes" id="UP000239872"/>
    </source>
</evidence>
<dbReference type="InterPro" id="IPR000835">
    <property type="entry name" value="HTH_MarR-typ"/>
</dbReference>
<evidence type="ECO:0000256" key="2">
    <source>
        <dbReference type="ARBA" id="ARBA00023125"/>
    </source>
</evidence>
<dbReference type="EMBL" id="PPSL01000001">
    <property type="protein sequence ID" value="PQJ12759.1"/>
    <property type="molecule type" value="Genomic_DNA"/>
</dbReference>
<name>A0A2S7T0M7_9BACT</name>
<dbReference type="PANTHER" id="PTHR42756">
    <property type="entry name" value="TRANSCRIPTIONAL REGULATOR, MARR"/>
    <property type="match status" value="1"/>
</dbReference>
<dbReference type="PRINTS" id="PR00598">
    <property type="entry name" value="HTHMARR"/>
</dbReference>
<dbReference type="Proteomes" id="UP000239872">
    <property type="component" value="Unassembled WGS sequence"/>
</dbReference>
<dbReference type="SMART" id="SM00347">
    <property type="entry name" value="HTH_MARR"/>
    <property type="match status" value="1"/>
</dbReference>